<dbReference type="GO" id="GO:0005576">
    <property type="term" value="C:extracellular region"/>
    <property type="evidence" value="ECO:0007669"/>
    <property type="project" value="InterPro"/>
</dbReference>
<organism evidence="4 5">
    <name type="scientific">Adineta steineri</name>
    <dbReference type="NCBI Taxonomy" id="433720"/>
    <lineage>
        <taxon>Eukaryota</taxon>
        <taxon>Metazoa</taxon>
        <taxon>Spiralia</taxon>
        <taxon>Gnathifera</taxon>
        <taxon>Rotifera</taxon>
        <taxon>Eurotatoria</taxon>
        <taxon>Bdelloidea</taxon>
        <taxon>Adinetida</taxon>
        <taxon>Adinetidae</taxon>
        <taxon>Adineta</taxon>
    </lineage>
</organism>
<feature type="domain" description="CBM1" evidence="3">
    <location>
        <begin position="21"/>
        <end position="54"/>
    </location>
</feature>
<evidence type="ECO:0000313" key="4">
    <source>
        <dbReference type="EMBL" id="CAF0846922.1"/>
    </source>
</evidence>
<evidence type="ECO:0000256" key="2">
    <source>
        <dbReference type="SAM" id="SignalP"/>
    </source>
</evidence>
<dbReference type="Proteomes" id="UP000663860">
    <property type="component" value="Unassembled WGS sequence"/>
</dbReference>
<feature type="domain" description="CBM1" evidence="3">
    <location>
        <begin position="92"/>
        <end position="125"/>
    </location>
</feature>
<evidence type="ECO:0000259" key="3">
    <source>
        <dbReference type="SMART" id="SM00236"/>
    </source>
</evidence>
<evidence type="ECO:0000256" key="1">
    <source>
        <dbReference type="ARBA" id="ARBA00022729"/>
    </source>
</evidence>
<feature type="chain" id="PRO_5032640022" description="CBM1 domain-containing protein" evidence="2">
    <location>
        <begin position="17"/>
        <end position="141"/>
    </location>
</feature>
<feature type="signal peptide" evidence="2">
    <location>
        <begin position="1"/>
        <end position="16"/>
    </location>
</feature>
<dbReference type="GO" id="GO:0030248">
    <property type="term" value="F:cellulose binding"/>
    <property type="evidence" value="ECO:0007669"/>
    <property type="project" value="InterPro"/>
</dbReference>
<dbReference type="SUPFAM" id="SSF57180">
    <property type="entry name" value="Cellulose-binding domain"/>
    <property type="match status" value="2"/>
</dbReference>
<reference evidence="4" key="1">
    <citation type="submission" date="2021-02" db="EMBL/GenBank/DDBJ databases">
        <authorList>
            <person name="Nowell W R."/>
        </authorList>
    </citation>
    <scope>NUCLEOTIDE SEQUENCE</scope>
</reference>
<dbReference type="SMART" id="SM00236">
    <property type="entry name" value="fCBD"/>
    <property type="match status" value="2"/>
</dbReference>
<keyword evidence="1 2" id="KW-0732">Signal</keyword>
<dbReference type="InterPro" id="IPR035971">
    <property type="entry name" value="CBD_sf"/>
</dbReference>
<gene>
    <name evidence="4" type="ORF">IZO911_LOCUS9379</name>
</gene>
<comment type="caution">
    <text evidence="4">The sequence shown here is derived from an EMBL/GenBank/DDBJ whole genome shotgun (WGS) entry which is preliminary data.</text>
</comment>
<dbReference type="InterPro" id="IPR000254">
    <property type="entry name" value="CBD"/>
</dbReference>
<proteinExistence type="predicted"/>
<name>A0A813VR07_9BILA</name>
<dbReference type="GO" id="GO:0005975">
    <property type="term" value="P:carbohydrate metabolic process"/>
    <property type="evidence" value="ECO:0007669"/>
    <property type="project" value="InterPro"/>
</dbReference>
<sequence>MICFVIAAMSTASTFLGNLQQLGDQCGGLNYRGNTQCEPTLRCIVRSQLSSICLCPDGSWWCEGAPGYVTPSSAMPTAKTVYTTQPPVTLLKLGDQCGGLNYRGNTQCEPTLRCIVRSEWTSTCLCPNGSWWCAGVPGYVK</sequence>
<dbReference type="Pfam" id="PF00734">
    <property type="entry name" value="CBM_1"/>
    <property type="match status" value="2"/>
</dbReference>
<evidence type="ECO:0000313" key="5">
    <source>
        <dbReference type="Proteomes" id="UP000663860"/>
    </source>
</evidence>
<dbReference type="AlphaFoldDB" id="A0A813VR07"/>
<accession>A0A813VR07</accession>
<protein>
    <recommendedName>
        <fullName evidence="3">CBM1 domain-containing protein</fullName>
    </recommendedName>
</protein>
<dbReference type="EMBL" id="CAJNOE010000065">
    <property type="protein sequence ID" value="CAF0846922.1"/>
    <property type="molecule type" value="Genomic_DNA"/>
</dbReference>